<proteinExistence type="predicted"/>
<dbReference type="EMBL" id="FQXG01000001">
    <property type="protein sequence ID" value="SHG94431.1"/>
    <property type="molecule type" value="Genomic_DNA"/>
</dbReference>
<evidence type="ECO:0008006" key="4">
    <source>
        <dbReference type="Google" id="ProtNLM"/>
    </source>
</evidence>
<keyword evidence="1" id="KW-1133">Transmembrane helix</keyword>
<evidence type="ECO:0000256" key="1">
    <source>
        <dbReference type="SAM" id="Phobius"/>
    </source>
</evidence>
<dbReference type="STRING" id="299255.SAMN02745129_1220"/>
<protein>
    <recommendedName>
        <fullName evidence="4">Holin-X, holin superfamily III</fullName>
    </recommendedName>
</protein>
<dbReference type="Proteomes" id="UP000184268">
    <property type="component" value="Unassembled WGS sequence"/>
</dbReference>
<keyword evidence="1" id="KW-0812">Transmembrane</keyword>
<sequence>MNILLLKLQLLLKAELALAKAEARRRTRQGVMMALSLIFLGLGLVFVNIGLYQEFADAMLNARAAFTVAAINLAFAAVPALLVRLDRPNPEEQAIQAFRDLAWQELSQQGKQWQDQAKGVSQLLSLAQGKGGNALALAPLLALLTRLLKKRAG</sequence>
<accession>A0A1M5NY32</accession>
<feature type="transmembrane region" description="Helical" evidence="1">
    <location>
        <begin position="29"/>
        <end position="52"/>
    </location>
</feature>
<organism evidence="2 3">
    <name type="scientific">Ferrimonas marina</name>
    <dbReference type="NCBI Taxonomy" id="299255"/>
    <lineage>
        <taxon>Bacteria</taxon>
        <taxon>Pseudomonadati</taxon>
        <taxon>Pseudomonadota</taxon>
        <taxon>Gammaproteobacteria</taxon>
        <taxon>Alteromonadales</taxon>
        <taxon>Ferrimonadaceae</taxon>
        <taxon>Ferrimonas</taxon>
    </lineage>
</organism>
<evidence type="ECO:0000313" key="2">
    <source>
        <dbReference type="EMBL" id="SHG94431.1"/>
    </source>
</evidence>
<keyword evidence="3" id="KW-1185">Reference proteome</keyword>
<evidence type="ECO:0000313" key="3">
    <source>
        <dbReference type="Proteomes" id="UP000184268"/>
    </source>
</evidence>
<keyword evidence="1" id="KW-0472">Membrane</keyword>
<gene>
    <name evidence="2" type="ORF">SAMN02745129_1220</name>
</gene>
<dbReference type="AlphaFoldDB" id="A0A1M5NY32"/>
<feature type="transmembrane region" description="Helical" evidence="1">
    <location>
        <begin position="64"/>
        <end position="83"/>
    </location>
</feature>
<name>A0A1M5NY32_9GAMM</name>
<reference evidence="2 3" key="1">
    <citation type="submission" date="2016-11" db="EMBL/GenBank/DDBJ databases">
        <authorList>
            <person name="Jaros S."/>
            <person name="Januszkiewicz K."/>
            <person name="Wedrychowicz H."/>
        </authorList>
    </citation>
    <scope>NUCLEOTIDE SEQUENCE [LARGE SCALE GENOMIC DNA]</scope>
    <source>
        <strain evidence="2 3">DSM 16917</strain>
    </source>
</reference>
<dbReference type="RefSeq" id="WP_067658474.1">
    <property type="nucleotide sequence ID" value="NZ_FQXG01000001.1"/>
</dbReference>